<dbReference type="InterPro" id="IPR053259">
    <property type="entry name" value="Golvesin-related_Golgi"/>
</dbReference>
<sequence>MRAPRCLLLLSVLLYAALAAGAARADATPLTEADDEPPPRPQPLVFLHIPKTGGTSLALTLQRFLGELNCTRDALGDDDPQPGNETCVWAHAFPGKDHDERLFLARAAVGAAGRNVKLDYLMGHLHFGSCILLNATLPKRAPCVYTTVLRDPLARIVSHYRWLMRAAPHVLLRRCPECTTIDAFAAAINNGTMITRLYLENTQTRVLSGDGFWASITNNRLRDVALHADSEMLERAKANLASAAVPFFGLTEDMPAYVRRLRAFLGLPPAAGAEAAARMVVANAAPDALSAEALSPRTRELLLESQAQDVHLYEFAKRLLAARGGAA</sequence>
<organism evidence="2 3">
    <name type="scientific">Monoraphidium neglectum</name>
    <dbReference type="NCBI Taxonomy" id="145388"/>
    <lineage>
        <taxon>Eukaryota</taxon>
        <taxon>Viridiplantae</taxon>
        <taxon>Chlorophyta</taxon>
        <taxon>core chlorophytes</taxon>
        <taxon>Chlorophyceae</taxon>
        <taxon>CS clade</taxon>
        <taxon>Sphaeropleales</taxon>
        <taxon>Selenastraceae</taxon>
        <taxon>Monoraphidium</taxon>
    </lineage>
</organism>
<dbReference type="GeneID" id="25731846"/>
<dbReference type="Proteomes" id="UP000054498">
    <property type="component" value="Unassembled WGS sequence"/>
</dbReference>
<name>A0A0D2LPK5_9CHLO</name>
<dbReference type="SUPFAM" id="SSF52540">
    <property type="entry name" value="P-loop containing nucleoside triphosphate hydrolases"/>
    <property type="match status" value="1"/>
</dbReference>
<dbReference type="InterPro" id="IPR027417">
    <property type="entry name" value="P-loop_NTPase"/>
</dbReference>
<evidence type="ECO:0000313" key="3">
    <source>
        <dbReference type="Proteomes" id="UP000054498"/>
    </source>
</evidence>
<keyword evidence="3" id="KW-1185">Reference proteome</keyword>
<accession>A0A0D2LPK5</accession>
<evidence type="ECO:0008006" key="4">
    <source>
        <dbReference type="Google" id="ProtNLM"/>
    </source>
</evidence>
<keyword evidence="1" id="KW-0732">Signal</keyword>
<dbReference type="EMBL" id="KK104605">
    <property type="protein sequence ID" value="KIY93664.1"/>
    <property type="molecule type" value="Genomic_DNA"/>
</dbReference>
<dbReference type="KEGG" id="mng:MNEG_14298"/>
<dbReference type="PANTHER" id="PTHR32301">
    <property type="entry name" value="COUNTIN RECEPTOR CNR3-RELATED"/>
    <property type="match status" value="1"/>
</dbReference>
<dbReference type="PANTHER" id="PTHR32301:SF8">
    <property type="entry name" value="SULFOTRANSFERASE DOMAIN-CONTAINING PROTEIN"/>
    <property type="match status" value="1"/>
</dbReference>
<proteinExistence type="predicted"/>
<protein>
    <recommendedName>
        <fullName evidence="4">Sulfotransferase</fullName>
    </recommendedName>
</protein>
<feature type="chain" id="PRO_5002246616" description="Sulfotransferase" evidence="1">
    <location>
        <begin position="20"/>
        <end position="327"/>
    </location>
</feature>
<reference evidence="2 3" key="1">
    <citation type="journal article" date="2013" name="BMC Genomics">
        <title>Reconstruction of the lipid metabolism for the microalga Monoraphidium neglectum from its genome sequence reveals characteristics suitable for biofuel production.</title>
        <authorList>
            <person name="Bogen C."/>
            <person name="Al-Dilaimi A."/>
            <person name="Albersmeier A."/>
            <person name="Wichmann J."/>
            <person name="Grundmann M."/>
            <person name="Rupp O."/>
            <person name="Lauersen K.J."/>
            <person name="Blifernez-Klassen O."/>
            <person name="Kalinowski J."/>
            <person name="Goesmann A."/>
            <person name="Mussgnug J.H."/>
            <person name="Kruse O."/>
        </authorList>
    </citation>
    <scope>NUCLEOTIDE SEQUENCE [LARGE SCALE GENOMIC DNA]</scope>
    <source>
        <strain evidence="2 3">SAG 48.87</strain>
    </source>
</reference>
<evidence type="ECO:0000313" key="2">
    <source>
        <dbReference type="EMBL" id="KIY93664.1"/>
    </source>
</evidence>
<evidence type="ECO:0000256" key="1">
    <source>
        <dbReference type="SAM" id="SignalP"/>
    </source>
</evidence>
<gene>
    <name evidence="2" type="ORF">MNEG_14298</name>
</gene>
<dbReference type="Gene3D" id="3.40.50.300">
    <property type="entry name" value="P-loop containing nucleotide triphosphate hydrolases"/>
    <property type="match status" value="1"/>
</dbReference>
<dbReference type="RefSeq" id="XP_013892684.1">
    <property type="nucleotide sequence ID" value="XM_014037230.1"/>
</dbReference>
<dbReference type="AlphaFoldDB" id="A0A0D2LPK5"/>
<feature type="signal peptide" evidence="1">
    <location>
        <begin position="1"/>
        <end position="19"/>
    </location>
</feature>
<dbReference type="OrthoDB" id="498419at2759"/>